<comment type="caution">
    <text evidence="1">The sequence shown here is derived from an EMBL/GenBank/DDBJ whole genome shotgun (WGS) entry which is preliminary data.</text>
</comment>
<keyword evidence="2" id="KW-1185">Reference proteome</keyword>
<sequence>MSRVIEFKFELPADNVTDPRRQTYINAIVQAIDNLQRTIAKCNPLRDAPRAGPSRAIEHLSTSQQEKQNVIDVACTIEKHNKEYNSRPLHIYDHMRKSYNPERLFSKCDAHLIGALDVSTQPTEAATITSVPTEAATITLAPTQAATLTSVSRTITPVTSLQKYSSDRDIIIKSLARVCFTHFLLEFCQQLLAIAHYARVAPLLSLQPLVSEFFGLEIAAPREIQLYHCPYEVITPSLTGYYAKRVVQLYQSAGKY</sequence>
<dbReference type="AlphaFoldDB" id="A0A9P4NS40"/>
<name>A0A9P4NS40_9PEZI</name>
<dbReference type="Proteomes" id="UP000800235">
    <property type="component" value="Unassembled WGS sequence"/>
</dbReference>
<evidence type="ECO:0000313" key="2">
    <source>
        <dbReference type="Proteomes" id="UP000800235"/>
    </source>
</evidence>
<dbReference type="EMBL" id="MU007037">
    <property type="protein sequence ID" value="KAF2430637.1"/>
    <property type="molecule type" value="Genomic_DNA"/>
</dbReference>
<gene>
    <name evidence="1" type="ORF">EJ08DRAFT_697119</name>
</gene>
<reference evidence="1" key="1">
    <citation type="journal article" date="2020" name="Stud. Mycol.">
        <title>101 Dothideomycetes genomes: a test case for predicting lifestyles and emergence of pathogens.</title>
        <authorList>
            <person name="Haridas S."/>
            <person name="Albert R."/>
            <person name="Binder M."/>
            <person name="Bloem J."/>
            <person name="Labutti K."/>
            <person name="Salamov A."/>
            <person name="Andreopoulos B."/>
            <person name="Baker S."/>
            <person name="Barry K."/>
            <person name="Bills G."/>
            <person name="Bluhm B."/>
            <person name="Cannon C."/>
            <person name="Castanera R."/>
            <person name="Culley D."/>
            <person name="Daum C."/>
            <person name="Ezra D."/>
            <person name="Gonzalez J."/>
            <person name="Henrissat B."/>
            <person name="Kuo A."/>
            <person name="Liang C."/>
            <person name="Lipzen A."/>
            <person name="Lutzoni F."/>
            <person name="Magnuson J."/>
            <person name="Mondo S."/>
            <person name="Nolan M."/>
            <person name="Ohm R."/>
            <person name="Pangilinan J."/>
            <person name="Park H.-J."/>
            <person name="Ramirez L."/>
            <person name="Alfaro M."/>
            <person name="Sun H."/>
            <person name="Tritt A."/>
            <person name="Yoshinaga Y."/>
            <person name="Zwiers L.-H."/>
            <person name="Turgeon B."/>
            <person name="Goodwin S."/>
            <person name="Spatafora J."/>
            <person name="Crous P."/>
            <person name="Grigoriev I."/>
        </authorList>
    </citation>
    <scope>NUCLEOTIDE SEQUENCE</scope>
    <source>
        <strain evidence="1">CBS 130266</strain>
    </source>
</reference>
<proteinExistence type="predicted"/>
<evidence type="ECO:0000313" key="1">
    <source>
        <dbReference type="EMBL" id="KAF2430637.1"/>
    </source>
</evidence>
<accession>A0A9P4NS40</accession>
<organism evidence="1 2">
    <name type="scientific">Tothia fuscella</name>
    <dbReference type="NCBI Taxonomy" id="1048955"/>
    <lineage>
        <taxon>Eukaryota</taxon>
        <taxon>Fungi</taxon>
        <taxon>Dikarya</taxon>
        <taxon>Ascomycota</taxon>
        <taxon>Pezizomycotina</taxon>
        <taxon>Dothideomycetes</taxon>
        <taxon>Pleosporomycetidae</taxon>
        <taxon>Venturiales</taxon>
        <taxon>Cylindrosympodiaceae</taxon>
        <taxon>Tothia</taxon>
    </lineage>
</organism>
<protein>
    <submittedName>
        <fullName evidence="1">Uncharacterized protein</fullName>
    </submittedName>
</protein>